<feature type="domain" description="NFACT RNA-binding" evidence="6">
    <location>
        <begin position="471"/>
        <end position="573"/>
    </location>
</feature>
<dbReference type="Gene3D" id="2.30.310.10">
    <property type="entry name" value="ibrinogen binding protein from staphylococcus aureus domain"/>
    <property type="match status" value="1"/>
</dbReference>
<comment type="function">
    <text evidence="5">Key component of the ribosome quality control system (RQC), a ribosome-associated complex that mediates the extraction of incompletely synthesized nascent chains from stalled ribosomes and their subsequent degradation. RqcH recruits Ala-charged tRNA, and with RqcP directs the elongation of stalled nascent chains on 50S ribosomal subunits, leading to non-templated C-terminal alanine extensions (Ala tail). The Ala tail promotes nascent chain degradation. May add between 1 and at least 8 Ala residues. Binds to stalled 50S ribosomal subunits.</text>
</comment>
<evidence type="ECO:0000256" key="2">
    <source>
        <dbReference type="ARBA" id="ARBA00022730"/>
    </source>
</evidence>
<evidence type="ECO:0000256" key="3">
    <source>
        <dbReference type="ARBA" id="ARBA00022884"/>
    </source>
</evidence>
<gene>
    <name evidence="5" type="primary">rqcH</name>
    <name evidence="7" type="ORF">E5S67_03191</name>
</gene>
<dbReference type="PANTHER" id="PTHR15239">
    <property type="entry name" value="NUCLEAR EXPORT MEDIATOR FACTOR NEMF"/>
    <property type="match status" value="1"/>
</dbReference>
<keyword evidence="2 5" id="KW-0699">rRNA-binding</keyword>
<dbReference type="InterPro" id="IPR043682">
    <property type="entry name" value="RqcH_bacterial"/>
</dbReference>
<keyword evidence="3 5" id="KW-0694">RNA-binding</keyword>
<evidence type="ECO:0000256" key="1">
    <source>
        <dbReference type="ARBA" id="ARBA00022555"/>
    </source>
</evidence>
<comment type="similarity">
    <text evidence="5">Belongs to the NEMF family.</text>
</comment>
<dbReference type="InterPro" id="IPR008532">
    <property type="entry name" value="NFACT_RNA-bd"/>
</dbReference>
<evidence type="ECO:0000313" key="8">
    <source>
        <dbReference type="Proteomes" id="UP000702425"/>
    </source>
</evidence>
<protein>
    <recommendedName>
        <fullName evidence="5">Rqc2 homolog RqcH</fullName>
        <shortName evidence="5">RqcH</shortName>
    </recommendedName>
</protein>
<accession>A0ABX2CYH3</accession>
<comment type="caution">
    <text evidence="7">The sequence shown here is derived from an EMBL/GenBank/DDBJ whole genome shotgun (WGS) entry which is preliminary data.</text>
</comment>
<reference evidence="7 8" key="1">
    <citation type="journal article" date="2020" name="Sci. Rep.">
        <title>A novel cyanobacterial geosmin producer, revising GeoA distribution and dispersion patterns in Bacteria.</title>
        <authorList>
            <person name="Churro C."/>
            <person name="Semedo-Aguiar A.P."/>
            <person name="Silva A.D."/>
            <person name="Pereira-Leal J.B."/>
            <person name="Leite R.B."/>
        </authorList>
    </citation>
    <scope>NUCLEOTIDE SEQUENCE [LARGE SCALE GENOMIC DNA]</scope>
    <source>
        <strain evidence="7 8">IPMA8</strain>
    </source>
</reference>
<dbReference type="EMBL" id="SRRZ01000056">
    <property type="protein sequence ID" value="NQE35459.1"/>
    <property type="molecule type" value="Genomic_DNA"/>
</dbReference>
<dbReference type="RefSeq" id="WP_172188871.1">
    <property type="nucleotide sequence ID" value="NZ_CAWPPK010000270.1"/>
</dbReference>
<keyword evidence="1 5" id="KW-0820">tRNA-binding</keyword>
<keyword evidence="4 5" id="KW-0648">Protein biosynthesis</keyword>
<dbReference type="Proteomes" id="UP000702425">
    <property type="component" value="Unassembled WGS sequence"/>
</dbReference>
<organism evidence="7 8">
    <name type="scientific">Microcoleus asticus IPMA8</name>
    <dbReference type="NCBI Taxonomy" id="2563858"/>
    <lineage>
        <taxon>Bacteria</taxon>
        <taxon>Bacillati</taxon>
        <taxon>Cyanobacteriota</taxon>
        <taxon>Cyanophyceae</taxon>
        <taxon>Oscillatoriophycideae</taxon>
        <taxon>Oscillatoriales</taxon>
        <taxon>Microcoleaceae</taxon>
        <taxon>Microcoleus</taxon>
        <taxon>Microcoleus asticus</taxon>
    </lineage>
</organism>
<keyword evidence="8" id="KW-1185">Reference proteome</keyword>
<evidence type="ECO:0000313" key="7">
    <source>
        <dbReference type="EMBL" id="NQE35459.1"/>
    </source>
</evidence>
<proteinExistence type="inferred from homology"/>
<dbReference type="InterPro" id="IPR051608">
    <property type="entry name" value="RQC_Subunit_NEMF"/>
</dbReference>
<name>A0ABX2CYH3_9CYAN</name>
<evidence type="ECO:0000259" key="6">
    <source>
        <dbReference type="Pfam" id="PF05670"/>
    </source>
</evidence>
<evidence type="ECO:0000256" key="4">
    <source>
        <dbReference type="ARBA" id="ARBA00022917"/>
    </source>
</evidence>
<dbReference type="PANTHER" id="PTHR15239:SF6">
    <property type="entry name" value="RIBOSOME QUALITY CONTROL COMPLEX SUBUNIT NEMF"/>
    <property type="match status" value="1"/>
</dbReference>
<evidence type="ECO:0000256" key="5">
    <source>
        <dbReference type="HAMAP-Rule" id="MF_00844"/>
    </source>
</evidence>
<comment type="subunit">
    <text evidence="5">Associates with stalled 50S ribosomal subunits. Binds to RqcP.</text>
</comment>
<dbReference type="HAMAP" id="MF_00844_B">
    <property type="entry name" value="RqcH_B"/>
    <property type="match status" value="1"/>
</dbReference>
<sequence length="588" mass="67057">MQPVDFTTLTAACSELRAQWLPARLEQVYQRDRFTVSLALRTMKGRGWIDLSWHPVAARICVGDPPPRIPDTFTFSEQLRHQLSGLALVSIAPVASWERVIDLQFAKRPGEAALWHLYAEIMGKYSNVILTAQDNLVVTCAHQVSAKQSTVRPIQTGQPYEMPPSLTDAVPSLSESQNRWQSRISLVPGQLKGNLLKNYRGMSKALVLSMIRSASLDPEQSTDSLNPDQWQQLFQRWLYWLQCLENSKFHPSFTPEGYTVIDWPTPDIKEAEPGNESNSSVPSSFSSVQELLNSYYTGEINQEVFAQLRHQLTQKLNNVLAKLRLKANTFKERLQQSADADTHKSQADLLMANLQHWEPGMKSISLPDFETEKPVIIPLNPEKNAVQNAQALYKKHQKLKRARIAVEPLLAAVQEEIDYLEQVEVALSVLETYRNTQDLQTLAEIREELIQQKYLDVPDYRSTDKNAAIEFHRYQTPSGFELLIGRNNRQNDQLTFRTANDYDLWFHTLEIPGSHALLRLKPGTVAEETDLQFAADMTAYYSRARHSEQVPVVYTEPKYVYKPKGAKPGMVVYKQERIVWGRPQQAPA</sequence>
<dbReference type="Pfam" id="PF05670">
    <property type="entry name" value="NFACT-R_1"/>
    <property type="match status" value="1"/>
</dbReference>
<dbReference type="Pfam" id="PF05833">
    <property type="entry name" value="NFACT_N"/>
    <property type="match status" value="1"/>
</dbReference>